<evidence type="ECO:0000313" key="3">
    <source>
        <dbReference type="Proteomes" id="UP000008370"/>
    </source>
</evidence>
<evidence type="ECO:0000313" key="2">
    <source>
        <dbReference type="EMBL" id="EKM52275.1"/>
    </source>
</evidence>
<feature type="region of interest" description="Disordered" evidence="1">
    <location>
        <begin position="137"/>
        <end position="174"/>
    </location>
</feature>
<evidence type="ECO:0000256" key="1">
    <source>
        <dbReference type="SAM" id="MobiDB-lite"/>
    </source>
</evidence>
<dbReference type="OrthoDB" id="3061923at2759"/>
<feature type="region of interest" description="Disordered" evidence="1">
    <location>
        <begin position="1"/>
        <end position="122"/>
    </location>
</feature>
<organism evidence="2 3">
    <name type="scientific">Phanerochaete carnosa (strain HHB-10118-sp)</name>
    <name type="common">White-rot fungus</name>
    <name type="synonym">Peniophora carnosa</name>
    <dbReference type="NCBI Taxonomy" id="650164"/>
    <lineage>
        <taxon>Eukaryota</taxon>
        <taxon>Fungi</taxon>
        <taxon>Dikarya</taxon>
        <taxon>Basidiomycota</taxon>
        <taxon>Agaricomycotina</taxon>
        <taxon>Agaricomycetes</taxon>
        <taxon>Polyporales</taxon>
        <taxon>Phanerochaetaceae</taxon>
        <taxon>Phanerochaete</taxon>
    </lineage>
</organism>
<dbReference type="AlphaFoldDB" id="K5VZL7"/>
<sequence length="174" mass="18903">MQQHTHLDVPSSAPALSPHLVVPSPLSHYDSSDGSVQGSPSPHFDLPQIPRSRRGSQSSLQQAIDRKRLQRGRSKKLVATPRTPHHASTPLARTSSTCTVGSDMSRCASTDSAASGPLTDQERFAVHVLRERRKRVAASQRLAAKQSLSRPSVRLGSRRRRKTGPQTPAAETPI</sequence>
<gene>
    <name evidence="2" type="ORF">PHACADRAFT_260536</name>
</gene>
<feature type="non-terminal residue" evidence="2">
    <location>
        <position position="174"/>
    </location>
</feature>
<reference evidence="2 3" key="1">
    <citation type="journal article" date="2012" name="BMC Genomics">
        <title>Comparative genomics of the white-rot fungi, Phanerochaete carnosa and P. chrysosporium, to elucidate the genetic basis of the distinct wood types they colonize.</title>
        <authorList>
            <person name="Suzuki H."/>
            <person name="MacDonald J."/>
            <person name="Syed K."/>
            <person name="Salamov A."/>
            <person name="Hori C."/>
            <person name="Aerts A."/>
            <person name="Henrissat B."/>
            <person name="Wiebenga A."/>
            <person name="vanKuyk P.A."/>
            <person name="Barry K."/>
            <person name="Lindquist E."/>
            <person name="LaButti K."/>
            <person name="Lapidus A."/>
            <person name="Lucas S."/>
            <person name="Coutinho P."/>
            <person name="Gong Y."/>
            <person name="Samejima M."/>
            <person name="Mahadevan R."/>
            <person name="Abou-Zaid M."/>
            <person name="de Vries R.P."/>
            <person name="Igarashi K."/>
            <person name="Yadav J.S."/>
            <person name="Grigoriev I.V."/>
            <person name="Master E.R."/>
        </authorList>
    </citation>
    <scope>NUCLEOTIDE SEQUENCE [LARGE SCALE GENOMIC DNA]</scope>
    <source>
        <strain evidence="2 3">HHB-10118-sp</strain>
    </source>
</reference>
<name>K5VZL7_PHACS</name>
<keyword evidence="3" id="KW-1185">Reference proteome</keyword>
<dbReference type="Proteomes" id="UP000008370">
    <property type="component" value="Unassembled WGS sequence"/>
</dbReference>
<feature type="compositionally biased region" description="Polar residues" evidence="1">
    <location>
        <begin position="91"/>
        <end position="113"/>
    </location>
</feature>
<accession>K5VZL7</accession>
<dbReference type="InParanoid" id="K5VZL7"/>
<dbReference type="EMBL" id="JH930475">
    <property type="protein sequence ID" value="EKM52275.1"/>
    <property type="molecule type" value="Genomic_DNA"/>
</dbReference>
<dbReference type="GeneID" id="18917759"/>
<dbReference type="RefSeq" id="XP_007398627.1">
    <property type="nucleotide sequence ID" value="XM_007398565.1"/>
</dbReference>
<protein>
    <submittedName>
        <fullName evidence="2">Uncharacterized protein</fullName>
    </submittedName>
</protein>
<dbReference type="KEGG" id="pco:PHACADRAFT_260536"/>
<dbReference type="HOGENOM" id="CLU_1543744_0_0_1"/>
<proteinExistence type="predicted"/>